<keyword evidence="3" id="KW-1185">Reference proteome</keyword>
<sequence length="329" mass="38023">MAPLLNTLQNATKMQETQISAALNHIATRHEQKEREKLMTELNKYLEVEPLQPELTAAQWQNKIQFRQHELREQSNVLHSTIPSISNQSNSGSDGATTSTPERNERQLRIRKPVLEIPSFSGNAREYNSFWTVFESLIYSDDELSNIDKFLFLKQALKGKAAITISCIPVFGDRYQAAVNILKKQLDRSANIADSITNEFECLYRASDNPRSCRETFEGINSRIIHLEQTRMRMNADRVWRRMIVSKFPEFICTTVLRKETECDHSFDVTKIMSTIDTIISLRETTAFTTEALFAKDTHRVNFHKLSISRSNRNHTSDSLRRVSGHRHF</sequence>
<dbReference type="PANTHER" id="PTHR22954">
    <property type="entry name" value="RETROVIRAL PROTEASE-RELATED"/>
    <property type="match status" value="1"/>
</dbReference>
<evidence type="ECO:0000313" key="2">
    <source>
        <dbReference type="EMBL" id="EYB89099.1"/>
    </source>
</evidence>
<evidence type="ECO:0000313" key="3">
    <source>
        <dbReference type="Proteomes" id="UP000024635"/>
    </source>
</evidence>
<proteinExistence type="predicted"/>
<dbReference type="Pfam" id="PF03564">
    <property type="entry name" value="DUF1759"/>
    <property type="match status" value="1"/>
</dbReference>
<evidence type="ECO:0000256" key="1">
    <source>
        <dbReference type="SAM" id="MobiDB-lite"/>
    </source>
</evidence>
<organism evidence="2 3">
    <name type="scientific">Ancylostoma ceylanicum</name>
    <dbReference type="NCBI Taxonomy" id="53326"/>
    <lineage>
        <taxon>Eukaryota</taxon>
        <taxon>Metazoa</taxon>
        <taxon>Ecdysozoa</taxon>
        <taxon>Nematoda</taxon>
        <taxon>Chromadorea</taxon>
        <taxon>Rhabditida</taxon>
        <taxon>Rhabditina</taxon>
        <taxon>Rhabditomorpha</taxon>
        <taxon>Strongyloidea</taxon>
        <taxon>Ancylostomatidae</taxon>
        <taxon>Ancylostomatinae</taxon>
        <taxon>Ancylostoma</taxon>
    </lineage>
</organism>
<comment type="caution">
    <text evidence="2">The sequence shown here is derived from an EMBL/GenBank/DDBJ whole genome shotgun (WGS) entry which is preliminary data.</text>
</comment>
<dbReference type="PANTHER" id="PTHR22954:SF3">
    <property type="entry name" value="PROTEIN CBG08539"/>
    <property type="match status" value="1"/>
</dbReference>
<reference evidence="3" key="1">
    <citation type="journal article" date="2015" name="Nat. Genet.">
        <title>The genome and transcriptome of the zoonotic hookworm Ancylostoma ceylanicum identify infection-specific gene families.</title>
        <authorList>
            <person name="Schwarz E.M."/>
            <person name="Hu Y."/>
            <person name="Antoshechkin I."/>
            <person name="Miller M.M."/>
            <person name="Sternberg P.W."/>
            <person name="Aroian R.V."/>
        </authorList>
    </citation>
    <scope>NUCLEOTIDE SEQUENCE</scope>
    <source>
        <strain evidence="3">HY135</strain>
    </source>
</reference>
<dbReference type="InterPro" id="IPR005312">
    <property type="entry name" value="DUF1759"/>
</dbReference>
<protein>
    <submittedName>
        <fullName evidence="2">Uncharacterized protein</fullName>
    </submittedName>
</protein>
<feature type="compositionally biased region" description="Polar residues" evidence="1">
    <location>
        <begin position="82"/>
        <end position="101"/>
    </location>
</feature>
<name>A0A016SFP2_9BILA</name>
<dbReference type="AlphaFoldDB" id="A0A016SFP2"/>
<gene>
    <name evidence="2" type="primary">Acey_s0236.g3220</name>
    <name evidence="2" type="ORF">Y032_0236g3220</name>
</gene>
<dbReference type="EMBL" id="JARK01001572">
    <property type="protein sequence ID" value="EYB89099.1"/>
    <property type="molecule type" value="Genomic_DNA"/>
</dbReference>
<dbReference type="OrthoDB" id="5857529at2759"/>
<accession>A0A016SFP2</accession>
<feature type="region of interest" description="Disordered" evidence="1">
    <location>
        <begin position="82"/>
        <end position="107"/>
    </location>
</feature>
<dbReference type="Proteomes" id="UP000024635">
    <property type="component" value="Unassembled WGS sequence"/>
</dbReference>